<evidence type="ECO:0000256" key="1">
    <source>
        <dbReference type="SAM" id="MobiDB-lite"/>
    </source>
</evidence>
<feature type="compositionally biased region" description="Pro residues" evidence="1">
    <location>
        <begin position="309"/>
        <end position="318"/>
    </location>
</feature>
<comment type="caution">
    <text evidence="2">The sequence shown here is derived from an EMBL/GenBank/DDBJ whole genome shotgun (WGS) entry which is preliminary data.</text>
</comment>
<gene>
    <name evidence="2" type="ORF">G3I70_25110</name>
</gene>
<feature type="region of interest" description="Disordered" evidence="1">
    <location>
        <begin position="304"/>
        <end position="328"/>
    </location>
</feature>
<proteinExistence type="predicted"/>
<dbReference type="AlphaFoldDB" id="A0A6L9QK60"/>
<sequence length="399" mass="40551">MATHVIPTPAAPPAPSGAGTATTAPAPVPMPAPVSGLGGAWLRLSAAFTDAVTDLTDREDLTVQCAPGLGRGAPGCFVPALATIELDGTHLRQDPTTCDPSWPADRDRYPALWGVLTHEAAHATHTRWAVPDGASAAAADAAMSLEESRIEVAQVRRRPADRRWIRACVTHLVLADFTTPPTAPATSATAPASARGSGPASSGVPSGASAGAPAAASTAPPVTTPHAAMTPWNAGRAAALLLARTDAGILDPGETRPVAEAVLGVLGPSRLSALAALWHRAHATADDDAEAMMDLGRRWCRILDVNPDRPAPPPPPGTPGASGDPSPLAEAIGATVVAVHATAAMPAPGSPAPDPADKRRQERDAREAADDAARRVFGASTAATGPRGGTRATWTRLPR</sequence>
<dbReference type="Proteomes" id="UP000475532">
    <property type="component" value="Unassembled WGS sequence"/>
</dbReference>
<feature type="non-terminal residue" evidence="2">
    <location>
        <position position="399"/>
    </location>
</feature>
<reference evidence="2 3" key="1">
    <citation type="submission" date="2020-01" db="EMBL/GenBank/DDBJ databases">
        <title>Insect and environment-associated Actinomycetes.</title>
        <authorList>
            <person name="Currrie C."/>
            <person name="Chevrette M."/>
            <person name="Carlson C."/>
            <person name="Stubbendieck R."/>
            <person name="Wendt-Pienkowski E."/>
        </authorList>
    </citation>
    <scope>NUCLEOTIDE SEQUENCE [LARGE SCALE GENOMIC DNA]</scope>
    <source>
        <strain evidence="2 3">SID10258</strain>
    </source>
</reference>
<feature type="compositionally biased region" description="Low complexity" evidence="1">
    <location>
        <begin position="319"/>
        <end position="328"/>
    </location>
</feature>
<feature type="compositionally biased region" description="Low complexity" evidence="1">
    <location>
        <begin position="16"/>
        <end position="25"/>
    </location>
</feature>
<feature type="compositionally biased region" description="Basic and acidic residues" evidence="1">
    <location>
        <begin position="355"/>
        <end position="374"/>
    </location>
</feature>
<feature type="region of interest" description="Disordered" evidence="1">
    <location>
        <begin position="179"/>
        <end position="229"/>
    </location>
</feature>
<protein>
    <submittedName>
        <fullName evidence="2">Uncharacterized protein</fullName>
    </submittedName>
</protein>
<evidence type="ECO:0000313" key="2">
    <source>
        <dbReference type="EMBL" id="NEA25745.1"/>
    </source>
</evidence>
<organism evidence="2 3">
    <name type="scientific">Actinomadura bangladeshensis</name>
    <dbReference type="NCBI Taxonomy" id="453573"/>
    <lineage>
        <taxon>Bacteria</taxon>
        <taxon>Bacillati</taxon>
        <taxon>Actinomycetota</taxon>
        <taxon>Actinomycetes</taxon>
        <taxon>Streptosporangiales</taxon>
        <taxon>Thermomonosporaceae</taxon>
        <taxon>Actinomadura</taxon>
    </lineage>
</organism>
<accession>A0A6L9QK60</accession>
<feature type="compositionally biased region" description="Low complexity" evidence="1">
    <location>
        <begin position="179"/>
        <end position="228"/>
    </location>
</feature>
<feature type="region of interest" description="Disordered" evidence="1">
    <location>
        <begin position="341"/>
        <end position="399"/>
    </location>
</feature>
<evidence type="ECO:0000313" key="3">
    <source>
        <dbReference type="Proteomes" id="UP000475532"/>
    </source>
</evidence>
<name>A0A6L9QK60_9ACTN</name>
<dbReference type="EMBL" id="JAAGLI010000662">
    <property type="protein sequence ID" value="NEA25745.1"/>
    <property type="molecule type" value="Genomic_DNA"/>
</dbReference>
<feature type="region of interest" description="Disordered" evidence="1">
    <location>
        <begin position="1"/>
        <end position="27"/>
    </location>
</feature>